<evidence type="ECO:0000313" key="3">
    <source>
        <dbReference type="Proteomes" id="UP000800036"/>
    </source>
</evidence>
<dbReference type="Proteomes" id="UP000800036">
    <property type="component" value="Unassembled WGS sequence"/>
</dbReference>
<evidence type="ECO:0000313" key="2">
    <source>
        <dbReference type="EMBL" id="KAF1980157.1"/>
    </source>
</evidence>
<accession>A0A6A5W3V7</accession>
<dbReference type="AlphaFoldDB" id="A0A6A5W3V7"/>
<feature type="region of interest" description="Disordered" evidence="1">
    <location>
        <begin position="43"/>
        <end position="77"/>
    </location>
</feature>
<evidence type="ECO:0000256" key="1">
    <source>
        <dbReference type="SAM" id="MobiDB-lite"/>
    </source>
</evidence>
<gene>
    <name evidence="2" type="ORF">BU23DRAFT_3149</name>
</gene>
<proteinExistence type="predicted"/>
<dbReference type="EMBL" id="ML976656">
    <property type="protein sequence ID" value="KAF1980157.1"/>
    <property type="molecule type" value="Genomic_DNA"/>
</dbReference>
<protein>
    <submittedName>
        <fullName evidence="2">Uncharacterized protein</fullName>
    </submittedName>
</protein>
<reference evidence="2" key="1">
    <citation type="journal article" date="2020" name="Stud. Mycol.">
        <title>101 Dothideomycetes genomes: a test case for predicting lifestyles and emergence of pathogens.</title>
        <authorList>
            <person name="Haridas S."/>
            <person name="Albert R."/>
            <person name="Binder M."/>
            <person name="Bloem J."/>
            <person name="Labutti K."/>
            <person name="Salamov A."/>
            <person name="Andreopoulos B."/>
            <person name="Baker S."/>
            <person name="Barry K."/>
            <person name="Bills G."/>
            <person name="Bluhm B."/>
            <person name="Cannon C."/>
            <person name="Castanera R."/>
            <person name="Culley D."/>
            <person name="Daum C."/>
            <person name="Ezra D."/>
            <person name="Gonzalez J."/>
            <person name="Henrissat B."/>
            <person name="Kuo A."/>
            <person name="Liang C."/>
            <person name="Lipzen A."/>
            <person name="Lutzoni F."/>
            <person name="Magnuson J."/>
            <person name="Mondo S."/>
            <person name="Nolan M."/>
            <person name="Ohm R."/>
            <person name="Pangilinan J."/>
            <person name="Park H.-J."/>
            <person name="Ramirez L."/>
            <person name="Alfaro M."/>
            <person name="Sun H."/>
            <person name="Tritt A."/>
            <person name="Yoshinaga Y."/>
            <person name="Zwiers L.-H."/>
            <person name="Turgeon B."/>
            <person name="Goodwin S."/>
            <person name="Spatafora J."/>
            <person name="Crous P."/>
            <person name="Grigoriev I."/>
        </authorList>
    </citation>
    <scope>NUCLEOTIDE SEQUENCE</scope>
    <source>
        <strain evidence="2">CBS 107.79</strain>
    </source>
</reference>
<organism evidence="2 3">
    <name type="scientific">Bimuria novae-zelandiae CBS 107.79</name>
    <dbReference type="NCBI Taxonomy" id="1447943"/>
    <lineage>
        <taxon>Eukaryota</taxon>
        <taxon>Fungi</taxon>
        <taxon>Dikarya</taxon>
        <taxon>Ascomycota</taxon>
        <taxon>Pezizomycotina</taxon>
        <taxon>Dothideomycetes</taxon>
        <taxon>Pleosporomycetidae</taxon>
        <taxon>Pleosporales</taxon>
        <taxon>Massarineae</taxon>
        <taxon>Didymosphaeriaceae</taxon>
        <taxon>Bimuria</taxon>
    </lineage>
</organism>
<sequence>MLAGPSSSLDEIEARKSASFRAFDKCRFGDWAGYSEAEAYRTRDEKEHFGRKLKNAAPAGAKDDRKSKLKRSTEYPTDEAEWRRKAIATTWQQAASEKQANLAVGTEQLGPNVCDGPWPYSDLVYEYKLLDRWSSLEPKASRNKTGK</sequence>
<keyword evidence="3" id="KW-1185">Reference proteome</keyword>
<name>A0A6A5W3V7_9PLEO</name>